<dbReference type="EMBL" id="JBHLUH010000083">
    <property type="protein sequence ID" value="MFC0533401.1"/>
    <property type="molecule type" value="Genomic_DNA"/>
</dbReference>
<sequence length="354" mass="36553">MTATEPAVDADLHILAEATHDVLTSQSAGGLCVEVEAGDASPGERLWRLAVELGWPGIGLDEARGGSGGGPAELTVLFEQFGRWLAPGPFLGSCLYSAALSLAGDAVAPAGLLAASGLGFAPAPSVVAVPVDGGQRAVLTGVSRVYQMPGTAGGCLVFTRDAVHLADPGDGAVRFTAVESLDPGCPVHEARFAGHHARILLTGESARRLTLWAHLLIASSAVGICGRMLEVAVEYAKTRTQFGKPIGAFQAVKHRCAQMAVRERAARAAVFYAAAHVDAELAELSPLVGAAASVTGAAAARNAEDCLETHGAMGHTWEFVGHRYLKRAYLLRAMNLALGRLAAGPTDPPGEEDL</sequence>
<dbReference type="PANTHER" id="PTHR43884:SF20">
    <property type="entry name" value="ACYL-COA DEHYDROGENASE FADE28"/>
    <property type="match status" value="1"/>
</dbReference>
<dbReference type="RefSeq" id="WP_377260958.1">
    <property type="nucleotide sequence ID" value="NZ_JBHLUH010000083.1"/>
</dbReference>
<dbReference type="Pfam" id="PF02771">
    <property type="entry name" value="Acyl-CoA_dh_N"/>
    <property type="match status" value="1"/>
</dbReference>
<dbReference type="InterPro" id="IPR009075">
    <property type="entry name" value="AcylCo_DH/oxidase_C"/>
</dbReference>
<comment type="caution">
    <text evidence="8">The sequence shown here is derived from an EMBL/GenBank/DDBJ whole genome shotgun (WGS) entry which is preliminary data.</text>
</comment>
<feature type="domain" description="Acyl-CoA dehydrogenase/oxidase C-terminal" evidence="6">
    <location>
        <begin position="215"/>
        <end position="332"/>
    </location>
</feature>
<keyword evidence="5" id="KW-0560">Oxidoreductase</keyword>
<dbReference type="SUPFAM" id="SSF47203">
    <property type="entry name" value="Acyl-CoA dehydrogenase C-terminal domain-like"/>
    <property type="match status" value="1"/>
</dbReference>
<name>A0ABV6MFM8_9ACTN</name>
<dbReference type="InterPro" id="IPR036250">
    <property type="entry name" value="AcylCo_DH-like_C"/>
</dbReference>
<dbReference type="InterPro" id="IPR009100">
    <property type="entry name" value="AcylCoA_DH/oxidase_NM_dom_sf"/>
</dbReference>
<evidence type="ECO:0000313" key="8">
    <source>
        <dbReference type="EMBL" id="MFC0533401.1"/>
    </source>
</evidence>
<dbReference type="InterPro" id="IPR013786">
    <property type="entry name" value="AcylCoA_DH/ox_N"/>
</dbReference>
<accession>A0ABV6MFM8</accession>
<proteinExistence type="inferred from homology"/>
<protein>
    <submittedName>
        <fullName evidence="8">Acyl-CoA dehydrogenase family protein</fullName>
    </submittedName>
</protein>
<dbReference type="Pfam" id="PF00441">
    <property type="entry name" value="Acyl-CoA_dh_1"/>
    <property type="match status" value="1"/>
</dbReference>
<evidence type="ECO:0000259" key="6">
    <source>
        <dbReference type="Pfam" id="PF00441"/>
    </source>
</evidence>
<evidence type="ECO:0000256" key="2">
    <source>
        <dbReference type="ARBA" id="ARBA00009347"/>
    </source>
</evidence>
<evidence type="ECO:0000256" key="3">
    <source>
        <dbReference type="ARBA" id="ARBA00022630"/>
    </source>
</evidence>
<comment type="cofactor">
    <cofactor evidence="1">
        <name>FAD</name>
        <dbReference type="ChEBI" id="CHEBI:57692"/>
    </cofactor>
</comment>
<comment type="similarity">
    <text evidence="2">Belongs to the acyl-CoA dehydrogenase family.</text>
</comment>
<organism evidence="8 9">
    <name type="scientific">Phytohabitans kaempferiae</name>
    <dbReference type="NCBI Taxonomy" id="1620943"/>
    <lineage>
        <taxon>Bacteria</taxon>
        <taxon>Bacillati</taxon>
        <taxon>Actinomycetota</taxon>
        <taxon>Actinomycetes</taxon>
        <taxon>Micromonosporales</taxon>
        <taxon>Micromonosporaceae</taxon>
    </lineage>
</organism>
<keyword evidence="4" id="KW-0274">FAD</keyword>
<evidence type="ECO:0000313" key="9">
    <source>
        <dbReference type="Proteomes" id="UP001589867"/>
    </source>
</evidence>
<evidence type="ECO:0000256" key="4">
    <source>
        <dbReference type="ARBA" id="ARBA00022827"/>
    </source>
</evidence>
<dbReference type="PANTHER" id="PTHR43884">
    <property type="entry name" value="ACYL-COA DEHYDROGENASE"/>
    <property type="match status" value="1"/>
</dbReference>
<gene>
    <name evidence="8" type="ORF">ACFFIA_37935</name>
</gene>
<dbReference type="Proteomes" id="UP001589867">
    <property type="component" value="Unassembled WGS sequence"/>
</dbReference>
<dbReference type="Gene3D" id="1.20.140.10">
    <property type="entry name" value="Butyryl-CoA Dehydrogenase, subunit A, domain 3"/>
    <property type="match status" value="1"/>
</dbReference>
<evidence type="ECO:0000256" key="1">
    <source>
        <dbReference type="ARBA" id="ARBA00001974"/>
    </source>
</evidence>
<evidence type="ECO:0000259" key="7">
    <source>
        <dbReference type="Pfam" id="PF02771"/>
    </source>
</evidence>
<dbReference type="InterPro" id="IPR037069">
    <property type="entry name" value="AcylCoA_DH/ox_N_sf"/>
</dbReference>
<dbReference type="Gene3D" id="1.10.540.10">
    <property type="entry name" value="Acyl-CoA dehydrogenase/oxidase, N-terminal domain"/>
    <property type="match status" value="1"/>
</dbReference>
<reference evidence="8 9" key="1">
    <citation type="submission" date="2024-09" db="EMBL/GenBank/DDBJ databases">
        <authorList>
            <person name="Sun Q."/>
            <person name="Mori K."/>
        </authorList>
    </citation>
    <scope>NUCLEOTIDE SEQUENCE [LARGE SCALE GENOMIC DNA]</scope>
    <source>
        <strain evidence="8 9">TBRC 3947</strain>
    </source>
</reference>
<evidence type="ECO:0000256" key="5">
    <source>
        <dbReference type="ARBA" id="ARBA00023002"/>
    </source>
</evidence>
<keyword evidence="3" id="KW-0285">Flavoprotein</keyword>
<feature type="domain" description="Acyl-CoA dehydrogenase/oxidase N-terminal" evidence="7">
    <location>
        <begin position="37"/>
        <end position="96"/>
    </location>
</feature>
<dbReference type="SUPFAM" id="SSF56645">
    <property type="entry name" value="Acyl-CoA dehydrogenase NM domain-like"/>
    <property type="match status" value="1"/>
</dbReference>
<keyword evidence="9" id="KW-1185">Reference proteome</keyword>